<protein>
    <submittedName>
        <fullName evidence="2">Endo-beta-N-acetylglucosaminidase F2</fullName>
    </submittedName>
</protein>
<dbReference type="EMBL" id="GL349564">
    <property type="protein sequence ID" value="EFI49806.1"/>
    <property type="molecule type" value="Genomic_DNA"/>
</dbReference>
<keyword evidence="3" id="KW-1185">Reference proteome</keyword>
<keyword evidence="1" id="KW-1133">Transmembrane helix</keyword>
<dbReference type="SUPFAM" id="SSF51445">
    <property type="entry name" value="(Trans)glycosidases"/>
    <property type="match status" value="1"/>
</dbReference>
<dbReference type="Proteomes" id="UP000003805">
    <property type="component" value="Miscellaneous, Scaffold supercont1.1"/>
</dbReference>
<evidence type="ECO:0000313" key="2">
    <source>
        <dbReference type="EMBL" id="EFI49806.1"/>
    </source>
</evidence>
<dbReference type="GO" id="GO:0005975">
    <property type="term" value="P:carbohydrate metabolic process"/>
    <property type="evidence" value="ECO:0007669"/>
    <property type="project" value="InterPro"/>
</dbReference>
<dbReference type="Gene3D" id="3.20.20.80">
    <property type="entry name" value="Glycosidases"/>
    <property type="match status" value="1"/>
</dbReference>
<sequence>MEQIMEEQNSGGIRERINLMNINTIKDTEMKRNCFITALCLLITVIVVGCSSWTEADPVSLPQTQFHSLTPQQEADLIKYKNSDHKIFFAWMNYSPATSSMQTRLRGIPDSLDIVSFFTGYVNNEQNRSDVKFLQEHRGTKVLLTMWPEHYFSTSGEGTNNLDSMKVYAKNLVDSIFTWGLDGFDLDYEPWFGGDAYTTEMMRTFIDVMSKYMGPKCDKEYQVNGKHKLLVVDGQWLDKDYADRFDYFIGQAYNAGSEYSLNYRLEGKSQDYGKGFPNEKRIFCEWTSQVGNAFGHGGVSYQYKDEEIPSLWGMAHFAVDKGTAGCGAYVLQFAYAEGNHLNKPVPPNNYFYARQAIQIMNPARSGKK</sequence>
<dbReference type="HOGENOM" id="CLU_061733_0_0_10"/>
<name>D7NA49_9BACT</name>
<dbReference type="InterPro" id="IPR032320">
    <property type="entry name" value="GH18_BT1044-like"/>
</dbReference>
<proteinExistence type="predicted"/>
<keyword evidence="1" id="KW-0472">Membrane</keyword>
<accession>D7NA49</accession>
<dbReference type="InterPro" id="IPR017853">
    <property type="entry name" value="GH"/>
</dbReference>
<dbReference type="GO" id="GO:0004553">
    <property type="term" value="F:hydrolase activity, hydrolyzing O-glycosyl compounds"/>
    <property type="evidence" value="ECO:0007669"/>
    <property type="project" value="InterPro"/>
</dbReference>
<dbReference type="InterPro" id="IPR001579">
    <property type="entry name" value="Glyco_hydro_18_chit_AS"/>
</dbReference>
<dbReference type="PROSITE" id="PS01095">
    <property type="entry name" value="GH18_1"/>
    <property type="match status" value="1"/>
</dbReference>
<evidence type="ECO:0000313" key="3">
    <source>
        <dbReference type="Proteomes" id="UP000003805"/>
    </source>
</evidence>
<keyword evidence="1" id="KW-0812">Transmembrane</keyword>
<reference evidence="2" key="1">
    <citation type="submission" date="2010-02" db="EMBL/GenBank/DDBJ databases">
        <title>The Genome Sequence of Prevotella oris strain C735.</title>
        <authorList>
            <consortium name="The Broad Institute Genome Sequencing Platform"/>
            <person name="Ward D."/>
            <person name="Feldgarden M."/>
            <person name="Earl A."/>
            <person name="Young S.K."/>
            <person name="Zeng Q."/>
            <person name="Koehrsen M."/>
            <person name="Alvarado L."/>
            <person name="Berlin A."/>
            <person name="Bochicchio J."/>
            <person name="Borenstein D."/>
            <person name="Chapman S.B."/>
            <person name="Chen Z."/>
            <person name="Engels R."/>
            <person name="Freedman E."/>
            <person name="Gellesch M."/>
            <person name="Goldberg J."/>
            <person name="Griggs A."/>
            <person name="Gujja S."/>
            <person name="Heilman E."/>
            <person name="Heiman D."/>
            <person name="Hepburn T."/>
            <person name="Howarth C."/>
            <person name="Jen D."/>
            <person name="Larson L."/>
            <person name="Mehta T."/>
            <person name="Park D."/>
            <person name="Pearson M."/>
            <person name="Roberts A."/>
            <person name="Saif S."/>
            <person name="Shea T."/>
            <person name="Shenoy N."/>
            <person name="Sisk P."/>
            <person name="Stolte C."/>
            <person name="Sykes S."/>
            <person name="Thomson T."/>
            <person name="Walk T."/>
            <person name="White J."/>
            <person name="Yandava C."/>
            <person name="Sibley C.D."/>
            <person name="Field T.R."/>
            <person name="Grinwis M."/>
            <person name="Eshaghurshan C.S."/>
            <person name="Surette M.G."/>
            <person name="Haas B."/>
            <person name="Nusbaum C."/>
            <person name="Birren B."/>
        </authorList>
    </citation>
    <scope>NUCLEOTIDE SEQUENCE [LARGE SCALE GENOMIC DNA]</scope>
    <source>
        <strain evidence="2">C735</strain>
    </source>
</reference>
<gene>
    <name evidence="2" type="ORF">HMPREF0665_00533</name>
</gene>
<dbReference type="Pfam" id="PF16141">
    <property type="entry name" value="GH18_BT1044-like"/>
    <property type="match status" value="1"/>
</dbReference>
<dbReference type="AlphaFoldDB" id="D7NA49"/>
<evidence type="ECO:0000256" key="1">
    <source>
        <dbReference type="SAM" id="Phobius"/>
    </source>
</evidence>
<organism evidence="2 3">
    <name type="scientific">Segatella oris C735</name>
    <dbReference type="NCBI Taxonomy" id="563008"/>
    <lineage>
        <taxon>Bacteria</taxon>
        <taxon>Pseudomonadati</taxon>
        <taxon>Bacteroidota</taxon>
        <taxon>Bacteroidia</taxon>
        <taxon>Bacteroidales</taxon>
        <taxon>Prevotellaceae</taxon>
        <taxon>Segatella</taxon>
    </lineage>
</organism>
<feature type="transmembrane region" description="Helical" evidence="1">
    <location>
        <begin position="34"/>
        <end position="54"/>
    </location>
</feature>
<dbReference type="eggNOG" id="COG3325">
    <property type="taxonomic scope" value="Bacteria"/>
</dbReference>